<comment type="caution">
    <text evidence="8">The sequence shown here is derived from an EMBL/GenBank/DDBJ whole genome shotgun (WGS) entry which is preliminary data.</text>
</comment>
<dbReference type="Gene3D" id="1.20.1250.20">
    <property type="entry name" value="MFS general substrate transporter like domains"/>
    <property type="match status" value="1"/>
</dbReference>
<evidence type="ECO:0000256" key="3">
    <source>
        <dbReference type="ARBA" id="ARBA00022692"/>
    </source>
</evidence>
<dbReference type="CDD" id="cd17324">
    <property type="entry name" value="MFS_NepI_like"/>
    <property type="match status" value="1"/>
</dbReference>
<organism evidence="8 9">
    <name type="scientific">Hoeflea marina</name>
    <dbReference type="NCBI Taxonomy" id="274592"/>
    <lineage>
        <taxon>Bacteria</taxon>
        <taxon>Pseudomonadati</taxon>
        <taxon>Pseudomonadota</taxon>
        <taxon>Alphaproteobacteria</taxon>
        <taxon>Hyphomicrobiales</taxon>
        <taxon>Rhizobiaceae</taxon>
        <taxon>Hoeflea</taxon>
    </lineage>
</organism>
<feature type="transmembrane region" description="Helical" evidence="6">
    <location>
        <begin position="275"/>
        <end position="294"/>
    </location>
</feature>
<dbReference type="SUPFAM" id="SSF103473">
    <property type="entry name" value="MFS general substrate transporter"/>
    <property type="match status" value="1"/>
</dbReference>
<evidence type="ECO:0000313" key="8">
    <source>
        <dbReference type="EMBL" id="PWW03930.1"/>
    </source>
</evidence>
<evidence type="ECO:0000256" key="1">
    <source>
        <dbReference type="ARBA" id="ARBA00004651"/>
    </source>
</evidence>
<sequence length="398" mass="40637">MTSHIQSERSQAPAWGAVASMTLGVFGLVTAEFLPASLLTPIATELSISEGAAGQAVTTTALFGFLTSLLITAAARGTDRRRLLMFFSVLLILSNLMVALAPGLPALLVGRVLLGVALGGFWSMSTAVTMRLVPPASIPRALSILMSGVSAATVLAAPVGSYLGDLFGWRAVFLLAAALGAVTLFVQWRALPAMRPTHVTRLRTLVDVLARPGIGLGMLAVLLVFAGHFVFFTYLRAYLELGSGFAIGAISAILLGFGVANFIGTLMAGRIIEKSLRLTLVAGPLAMATLALVLASSGGASPLVDIVAVVLWGLCFGAVPVAWSSWIARTVPDETESAGGLFVAAINLAIALGAGLGGAIFDIAGGFGTMAASGLVLVAAALSIFAGVRVRVPVAVPA</sequence>
<gene>
    <name evidence="8" type="ORF">DFR52_101619</name>
</gene>
<evidence type="ECO:0000256" key="2">
    <source>
        <dbReference type="ARBA" id="ARBA00022475"/>
    </source>
</evidence>
<feature type="domain" description="Major facilitator superfamily (MFS) profile" evidence="7">
    <location>
        <begin position="17"/>
        <end position="391"/>
    </location>
</feature>
<dbReference type="EMBL" id="QGTR01000001">
    <property type="protein sequence ID" value="PWW03930.1"/>
    <property type="molecule type" value="Genomic_DNA"/>
</dbReference>
<dbReference type="InterPro" id="IPR020846">
    <property type="entry name" value="MFS_dom"/>
</dbReference>
<keyword evidence="4 6" id="KW-1133">Transmembrane helix</keyword>
<feature type="transmembrane region" description="Helical" evidence="6">
    <location>
        <begin position="340"/>
        <end position="361"/>
    </location>
</feature>
<dbReference type="AlphaFoldDB" id="A0A317PWS0"/>
<protein>
    <submittedName>
        <fullName evidence="8">Putative MFS family arabinose efflux permease</fullName>
    </submittedName>
</protein>
<evidence type="ECO:0000313" key="9">
    <source>
        <dbReference type="Proteomes" id="UP000246352"/>
    </source>
</evidence>
<feature type="transmembrane region" description="Helical" evidence="6">
    <location>
        <begin position="367"/>
        <end position="388"/>
    </location>
</feature>
<keyword evidence="5 6" id="KW-0472">Membrane</keyword>
<dbReference type="GO" id="GO:0005886">
    <property type="term" value="C:plasma membrane"/>
    <property type="evidence" value="ECO:0007669"/>
    <property type="project" value="UniProtKB-SubCell"/>
</dbReference>
<dbReference type="OrthoDB" id="9812189at2"/>
<feature type="transmembrane region" description="Helical" evidence="6">
    <location>
        <begin position="141"/>
        <end position="161"/>
    </location>
</feature>
<dbReference type="GO" id="GO:0022857">
    <property type="term" value="F:transmembrane transporter activity"/>
    <property type="evidence" value="ECO:0007669"/>
    <property type="project" value="InterPro"/>
</dbReference>
<keyword evidence="3 6" id="KW-0812">Transmembrane</keyword>
<feature type="transmembrane region" description="Helical" evidence="6">
    <location>
        <begin position="51"/>
        <end position="71"/>
    </location>
</feature>
<accession>A0A317PWS0</accession>
<feature type="transmembrane region" description="Helical" evidence="6">
    <location>
        <begin position="209"/>
        <end position="235"/>
    </location>
</feature>
<dbReference type="Pfam" id="PF07690">
    <property type="entry name" value="MFS_1"/>
    <property type="match status" value="1"/>
</dbReference>
<keyword evidence="2" id="KW-1003">Cell membrane</keyword>
<feature type="transmembrane region" description="Helical" evidence="6">
    <location>
        <begin position="241"/>
        <end position="263"/>
    </location>
</feature>
<proteinExistence type="predicted"/>
<dbReference type="RefSeq" id="WP_110030426.1">
    <property type="nucleotide sequence ID" value="NZ_QGTR01000001.1"/>
</dbReference>
<feature type="transmembrane region" description="Helical" evidence="6">
    <location>
        <begin position="306"/>
        <end position="328"/>
    </location>
</feature>
<dbReference type="InterPro" id="IPR011701">
    <property type="entry name" value="MFS"/>
</dbReference>
<feature type="transmembrane region" description="Helical" evidence="6">
    <location>
        <begin position="83"/>
        <end position="102"/>
    </location>
</feature>
<reference evidence="8 9" key="1">
    <citation type="submission" date="2018-05" db="EMBL/GenBank/DDBJ databases">
        <title>Genomic Encyclopedia of Type Strains, Phase IV (KMG-IV): sequencing the most valuable type-strain genomes for metagenomic binning, comparative biology and taxonomic classification.</title>
        <authorList>
            <person name="Goeker M."/>
        </authorList>
    </citation>
    <scope>NUCLEOTIDE SEQUENCE [LARGE SCALE GENOMIC DNA]</scope>
    <source>
        <strain evidence="8 9">DSM 16791</strain>
    </source>
</reference>
<dbReference type="PANTHER" id="PTHR43124:SF5">
    <property type="entry name" value="PURINE RIBONUCLEOSIDE EFFLUX PUMP NEPI"/>
    <property type="match status" value="1"/>
</dbReference>
<evidence type="ECO:0000256" key="6">
    <source>
        <dbReference type="SAM" id="Phobius"/>
    </source>
</evidence>
<dbReference type="Proteomes" id="UP000246352">
    <property type="component" value="Unassembled WGS sequence"/>
</dbReference>
<feature type="transmembrane region" description="Helical" evidence="6">
    <location>
        <begin position="108"/>
        <end position="129"/>
    </location>
</feature>
<evidence type="ECO:0000259" key="7">
    <source>
        <dbReference type="PROSITE" id="PS50850"/>
    </source>
</evidence>
<evidence type="ECO:0000256" key="4">
    <source>
        <dbReference type="ARBA" id="ARBA00022989"/>
    </source>
</evidence>
<feature type="transmembrane region" description="Helical" evidence="6">
    <location>
        <begin position="167"/>
        <end position="188"/>
    </location>
</feature>
<dbReference type="PROSITE" id="PS50850">
    <property type="entry name" value="MFS"/>
    <property type="match status" value="1"/>
</dbReference>
<evidence type="ECO:0000256" key="5">
    <source>
        <dbReference type="ARBA" id="ARBA00023136"/>
    </source>
</evidence>
<dbReference type="InterPro" id="IPR036259">
    <property type="entry name" value="MFS_trans_sf"/>
</dbReference>
<dbReference type="InterPro" id="IPR050189">
    <property type="entry name" value="MFS_Efflux_Transporters"/>
</dbReference>
<dbReference type="PANTHER" id="PTHR43124">
    <property type="entry name" value="PURINE EFFLUX PUMP PBUE"/>
    <property type="match status" value="1"/>
</dbReference>
<keyword evidence="9" id="KW-1185">Reference proteome</keyword>
<name>A0A317PWS0_9HYPH</name>
<feature type="transmembrane region" description="Helical" evidence="6">
    <location>
        <begin position="12"/>
        <end position="31"/>
    </location>
</feature>
<comment type="subcellular location">
    <subcellularLocation>
        <location evidence="1">Cell membrane</location>
        <topology evidence="1">Multi-pass membrane protein</topology>
    </subcellularLocation>
</comment>